<dbReference type="Gene3D" id="3.40.50.2000">
    <property type="entry name" value="Glycogen Phosphorylase B"/>
    <property type="match status" value="2"/>
</dbReference>
<dbReference type="PANTHER" id="PTHR12526:SF510">
    <property type="entry name" value="D-INOSITOL 3-PHOSPHATE GLYCOSYLTRANSFERASE"/>
    <property type="match status" value="1"/>
</dbReference>
<reference evidence="3 4" key="1">
    <citation type="submission" date="2016-02" db="EMBL/GenBank/DDBJ databases">
        <title>Complete Genome of H5569, the type strain of the newly described species Haematospirillium jordaniae.</title>
        <authorList>
            <person name="Nicholson A.C."/>
            <person name="Humrighouse B.W."/>
            <person name="Loparov V."/>
            <person name="McQuiston J.R."/>
        </authorList>
    </citation>
    <scope>NUCLEOTIDE SEQUENCE [LARGE SCALE GENOMIC DNA]</scope>
    <source>
        <strain evidence="3 4">H5569</strain>
    </source>
</reference>
<proteinExistence type="predicted"/>
<keyword evidence="1" id="KW-0328">Glycosyltransferase</keyword>
<evidence type="ECO:0000256" key="2">
    <source>
        <dbReference type="ARBA" id="ARBA00022679"/>
    </source>
</evidence>
<keyword evidence="4" id="KW-1185">Reference proteome</keyword>
<dbReference type="Pfam" id="PF13692">
    <property type="entry name" value="Glyco_trans_1_4"/>
    <property type="match status" value="1"/>
</dbReference>
<dbReference type="Proteomes" id="UP000076066">
    <property type="component" value="Chromosome"/>
</dbReference>
<dbReference type="KEGG" id="hjo:AY555_09825"/>
<dbReference type="STRING" id="1549855.AY555_09825"/>
<evidence type="ECO:0008006" key="5">
    <source>
        <dbReference type="Google" id="ProtNLM"/>
    </source>
</evidence>
<protein>
    <recommendedName>
        <fullName evidence="5">Glycosyl transferase family 1</fullName>
    </recommendedName>
</protein>
<dbReference type="SUPFAM" id="SSF53756">
    <property type="entry name" value="UDP-Glycosyltransferase/glycogen phosphorylase"/>
    <property type="match status" value="1"/>
</dbReference>
<accession>A0A143DFA0</accession>
<sequence>MRVLMFHARYRLAGGEDVSVELEAARLRSAGVQVTQMIAPALGRGGTVWPGVWGHRVARMLEHGSFDLLHVQNFFPAATTAVHHAAFYRGIPVVQHLRNARLLCPSATLWRGEGLCVACRGSPLPGIYHGCWRNSRMQTLLSAYMVRWQRKTWDQISAFVTPSAFLCDILAPVLDRSKAVVVPNSVPDLVPCPPAQRSGVVYAGRLSPEKGVGVFLQAVRALDPSVPVSIYGTGPMEAQARACDRIKVYGHVPVADIYRAIEKAQVVVVPSLWPEPFGRTALEGMAAGAAVVASAVGGLPEVLGPTGFLVPPGDPDALTTAIQRALIDYLAVGAEGYRRARSLFTSIDPLLEVYRRCIEQSSRKTSQLNRGMVLT</sequence>
<evidence type="ECO:0000256" key="1">
    <source>
        <dbReference type="ARBA" id="ARBA00022676"/>
    </source>
</evidence>
<keyword evidence="2" id="KW-0808">Transferase</keyword>
<dbReference type="GeneID" id="53317449"/>
<dbReference type="RefSeq" id="WP_066136209.1">
    <property type="nucleotide sequence ID" value="NZ_CP014525.1"/>
</dbReference>
<dbReference type="AlphaFoldDB" id="A0A143DFA0"/>
<dbReference type="OrthoDB" id="7249056at2"/>
<evidence type="ECO:0000313" key="3">
    <source>
        <dbReference type="EMBL" id="AMW35424.1"/>
    </source>
</evidence>
<dbReference type="PANTHER" id="PTHR12526">
    <property type="entry name" value="GLYCOSYLTRANSFERASE"/>
    <property type="match status" value="1"/>
</dbReference>
<dbReference type="CDD" id="cd03801">
    <property type="entry name" value="GT4_PimA-like"/>
    <property type="match status" value="1"/>
</dbReference>
<dbReference type="EMBL" id="CP014525">
    <property type="protein sequence ID" value="AMW35424.1"/>
    <property type="molecule type" value="Genomic_DNA"/>
</dbReference>
<evidence type="ECO:0000313" key="4">
    <source>
        <dbReference type="Proteomes" id="UP000076066"/>
    </source>
</evidence>
<dbReference type="GO" id="GO:0016757">
    <property type="term" value="F:glycosyltransferase activity"/>
    <property type="evidence" value="ECO:0007669"/>
    <property type="project" value="UniProtKB-KW"/>
</dbReference>
<name>A0A143DFA0_9PROT</name>
<gene>
    <name evidence="3" type="ORF">AY555_09825</name>
</gene>
<organism evidence="3 4">
    <name type="scientific">Haematospirillum jordaniae</name>
    <dbReference type="NCBI Taxonomy" id="1549855"/>
    <lineage>
        <taxon>Bacteria</taxon>
        <taxon>Pseudomonadati</taxon>
        <taxon>Pseudomonadota</taxon>
        <taxon>Alphaproteobacteria</taxon>
        <taxon>Rhodospirillales</taxon>
        <taxon>Novispirillaceae</taxon>
        <taxon>Haematospirillum</taxon>
    </lineage>
</organism>